<keyword evidence="14" id="KW-0325">Glycoprotein</keyword>
<gene>
    <name evidence="23" type="ORF">QN277_026269</name>
</gene>
<evidence type="ECO:0000256" key="14">
    <source>
        <dbReference type="ARBA" id="ARBA00023180"/>
    </source>
</evidence>
<evidence type="ECO:0000256" key="20">
    <source>
        <dbReference type="SAM" id="SignalP"/>
    </source>
</evidence>
<organism evidence="23 24">
    <name type="scientific">Acacia crassicarpa</name>
    <name type="common">northern wattle</name>
    <dbReference type="NCBI Taxonomy" id="499986"/>
    <lineage>
        <taxon>Eukaryota</taxon>
        <taxon>Viridiplantae</taxon>
        <taxon>Streptophyta</taxon>
        <taxon>Embryophyta</taxon>
        <taxon>Tracheophyta</taxon>
        <taxon>Spermatophyta</taxon>
        <taxon>Magnoliopsida</taxon>
        <taxon>eudicotyledons</taxon>
        <taxon>Gunneridae</taxon>
        <taxon>Pentapetalae</taxon>
        <taxon>rosids</taxon>
        <taxon>fabids</taxon>
        <taxon>Fabales</taxon>
        <taxon>Fabaceae</taxon>
        <taxon>Caesalpinioideae</taxon>
        <taxon>mimosoid clade</taxon>
        <taxon>Acacieae</taxon>
        <taxon>Acacia</taxon>
    </lineage>
</organism>
<dbReference type="SUPFAM" id="SSF51110">
    <property type="entry name" value="alpha-D-mannose-specific plant lectins"/>
    <property type="match status" value="2"/>
</dbReference>
<proteinExistence type="inferred from homology"/>
<keyword evidence="8 17" id="KW-0418">Kinase</keyword>
<feature type="domain" description="Bulb-type lectin" evidence="22">
    <location>
        <begin position="23"/>
        <end position="144"/>
    </location>
</feature>
<protein>
    <recommendedName>
        <fullName evidence="17">Receptor-like serine/threonine-protein kinase</fullName>
        <ecNumber evidence="17">2.7.11.1</ecNumber>
    </recommendedName>
</protein>
<evidence type="ECO:0000256" key="2">
    <source>
        <dbReference type="ARBA" id="ARBA00022527"/>
    </source>
</evidence>
<dbReference type="InterPro" id="IPR036426">
    <property type="entry name" value="Bulb-type_lectin_dom_sf"/>
</dbReference>
<dbReference type="InterPro" id="IPR051343">
    <property type="entry name" value="G-type_lectin_kinases/EP1-like"/>
</dbReference>
<keyword evidence="13" id="KW-0675">Receptor</keyword>
<dbReference type="GO" id="GO:0005524">
    <property type="term" value="F:ATP binding"/>
    <property type="evidence" value="ECO:0007669"/>
    <property type="project" value="UniProtKB-UniRule"/>
</dbReference>
<dbReference type="Proteomes" id="UP001293593">
    <property type="component" value="Unassembled WGS sequence"/>
</dbReference>
<evidence type="ECO:0000259" key="21">
    <source>
        <dbReference type="PROSITE" id="PS50011"/>
    </source>
</evidence>
<dbReference type="AlphaFoldDB" id="A0AAE1JBS9"/>
<keyword evidence="3" id="KW-0245">EGF-like domain</keyword>
<dbReference type="InterPro" id="IPR008271">
    <property type="entry name" value="Ser/Thr_kinase_AS"/>
</dbReference>
<dbReference type="GO" id="GO:0004674">
    <property type="term" value="F:protein serine/threonine kinase activity"/>
    <property type="evidence" value="ECO:0007669"/>
    <property type="project" value="UniProtKB-KW"/>
</dbReference>
<dbReference type="FunFam" id="3.30.200.20:FF:000059">
    <property type="entry name" value="S-receptor-like serine/threonine-protein kinase"/>
    <property type="match status" value="1"/>
</dbReference>
<keyword evidence="11 19" id="KW-0472">Membrane</keyword>
<reference evidence="23" key="1">
    <citation type="submission" date="2023-10" db="EMBL/GenBank/DDBJ databases">
        <title>Chromosome-level genome of the transformable northern wattle, Acacia crassicarpa.</title>
        <authorList>
            <person name="Massaro I."/>
            <person name="Sinha N.R."/>
            <person name="Poethig S."/>
            <person name="Leichty A.R."/>
        </authorList>
    </citation>
    <scope>NUCLEOTIDE SEQUENCE</scope>
    <source>
        <strain evidence="23">Acra3RX</strain>
        <tissue evidence="23">Leaf</tissue>
    </source>
</reference>
<dbReference type="FunFam" id="1.10.510.10:FF:000537">
    <property type="entry name" value="Putative receptor-like protein kinase"/>
    <property type="match status" value="1"/>
</dbReference>
<keyword evidence="9 17" id="KW-0067">ATP-binding</keyword>
<dbReference type="PROSITE" id="PS50927">
    <property type="entry name" value="BULB_LECTIN"/>
    <property type="match status" value="2"/>
</dbReference>
<evidence type="ECO:0000256" key="6">
    <source>
        <dbReference type="ARBA" id="ARBA00022729"/>
    </source>
</evidence>
<dbReference type="PANTHER" id="PTHR47976:SF27">
    <property type="entry name" value="RECEPTOR-LIKE SERINE_THREONINE-PROTEIN KINASE"/>
    <property type="match status" value="1"/>
</dbReference>
<dbReference type="PROSITE" id="PS50011">
    <property type="entry name" value="PROTEIN_KINASE_DOM"/>
    <property type="match status" value="1"/>
</dbReference>
<evidence type="ECO:0000256" key="16">
    <source>
        <dbReference type="ARBA" id="ARBA00048679"/>
    </source>
</evidence>
<dbReference type="Gene3D" id="1.10.510.10">
    <property type="entry name" value="Transferase(Phosphotransferase) domain 1"/>
    <property type="match status" value="1"/>
</dbReference>
<feature type="transmembrane region" description="Helical" evidence="19">
    <location>
        <begin position="445"/>
        <end position="472"/>
    </location>
</feature>
<dbReference type="PANTHER" id="PTHR47976">
    <property type="entry name" value="G-TYPE LECTIN S-RECEPTOR-LIKE SERINE/THREONINE-PROTEIN KINASE SD2-5"/>
    <property type="match status" value="1"/>
</dbReference>
<dbReference type="InterPro" id="IPR024171">
    <property type="entry name" value="SRK-like_kinase"/>
</dbReference>
<dbReference type="PROSITE" id="PS00107">
    <property type="entry name" value="PROTEIN_KINASE_ATP"/>
    <property type="match status" value="1"/>
</dbReference>
<evidence type="ECO:0000256" key="5">
    <source>
        <dbReference type="ARBA" id="ARBA00022692"/>
    </source>
</evidence>
<sequence length="790" mass="88467">MATIASNIYSLFLVYLLCERVFTLGISLGSSLSPTDPTTTWLSPSGRFQFGFYKQGNGFKVGIWLFDGVSNKIVWTAYRDDPPVSSNAEIVLNGNGELLLQTGPGQKKVIAHSNKGNVSSASMLNTGNFVLQSRVSEFLWQSFDYPTDTILGGQILPSGSQLVSSTSDTDQSSGRFLLSMQDDGNLVLYPRDSNEHTTWDAYWASNTDYGTSFKYYLSLNNTDRWPLCIVVANSSNSKLLWCEVGSSFTGSNTIYRAIIDFDGVLRLYASGDNQVGMLWSSSSRSDNLCSVKSICGFNSYCTIVGTQPYCNCIPGTEFKDPSQTNLGCKRNFSEAECKGGRDNATFYFIYNMSNMYMGDPSYTVVEDIKEEECASSCLQDCYCGAALYENNRCNKQKLPLRYVIKETPASSNNTIFFKVGNQELIKSNNDTPSMLKPIKTTSKKAITVIILIVLGFAILSCSSVAISGRFIYKIGALNNKMEDLSLSEGVTLREFSYNELKKATNGFKQELGKGSFGSVYKGTLLKGRKLIAVKKLHRLIEEERDFQAEMRAIGKTHHKNLVRLLGYCAEGSKRLLVYEFMSNGSLDKFIFGDSSLHPNWEQRRMIALDIGRGLLYLHEQLRAPIIHCDIKPHNILMDEFWTAKISDFGLAKQLLPDQTRTFTEARGTRGYIAPEWNKDDTPITMKADVYSYGKMLWEIAFCRRSLVVDILIPEKTVLSNWVYKCFVRRELSKLVVGEEVDNTLLENMVKVGLWCIQDEPFLRPSMKSVVLMLEGVTEVAIPPPPSPNYT</sequence>
<feature type="signal peptide" evidence="20">
    <location>
        <begin position="1"/>
        <end position="23"/>
    </location>
</feature>
<feature type="domain" description="Bulb-type lectin" evidence="22">
    <location>
        <begin position="147"/>
        <end position="280"/>
    </location>
</feature>
<keyword evidence="2 17" id="KW-0723">Serine/threonine-protein kinase</keyword>
<dbReference type="InterPro" id="IPR000719">
    <property type="entry name" value="Prot_kinase_dom"/>
</dbReference>
<evidence type="ECO:0000313" key="24">
    <source>
        <dbReference type="Proteomes" id="UP001293593"/>
    </source>
</evidence>
<dbReference type="InterPro" id="IPR017441">
    <property type="entry name" value="Protein_kinase_ATP_BS"/>
</dbReference>
<dbReference type="Pfam" id="PF01453">
    <property type="entry name" value="B_lectin"/>
    <property type="match status" value="1"/>
</dbReference>
<dbReference type="SMART" id="SM00220">
    <property type="entry name" value="S_TKc"/>
    <property type="match status" value="1"/>
</dbReference>
<dbReference type="EC" id="2.7.11.1" evidence="17"/>
<evidence type="ECO:0000256" key="19">
    <source>
        <dbReference type="SAM" id="Phobius"/>
    </source>
</evidence>
<evidence type="ECO:0000256" key="12">
    <source>
        <dbReference type="ARBA" id="ARBA00023157"/>
    </source>
</evidence>
<dbReference type="Gene3D" id="2.90.10.10">
    <property type="entry name" value="Bulb-type lectin domain"/>
    <property type="match status" value="2"/>
</dbReference>
<feature type="chain" id="PRO_5042155483" description="Receptor-like serine/threonine-protein kinase" evidence="20">
    <location>
        <begin position="24"/>
        <end position="790"/>
    </location>
</feature>
<dbReference type="EMBL" id="JAWXYG010000008">
    <property type="protein sequence ID" value="KAK4265184.1"/>
    <property type="molecule type" value="Genomic_DNA"/>
</dbReference>
<comment type="catalytic activity">
    <reaction evidence="15 17">
        <text>L-threonyl-[protein] + ATP = O-phospho-L-threonyl-[protein] + ADP + H(+)</text>
        <dbReference type="Rhea" id="RHEA:46608"/>
        <dbReference type="Rhea" id="RHEA-COMP:11060"/>
        <dbReference type="Rhea" id="RHEA-COMP:11605"/>
        <dbReference type="ChEBI" id="CHEBI:15378"/>
        <dbReference type="ChEBI" id="CHEBI:30013"/>
        <dbReference type="ChEBI" id="CHEBI:30616"/>
        <dbReference type="ChEBI" id="CHEBI:61977"/>
        <dbReference type="ChEBI" id="CHEBI:456216"/>
        <dbReference type="EC" id="2.7.11.1"/>
    </reaction>
</comment>
<evidence type="ECO:0000256" key="3">
    <source>
        <dbReference type="ARBA" id="ARBA00022536"/>
    </source>
</evidence>
<evidence type="ECO:0000313" key="23">
    <source>
        <dbReference type="EMBL" id="KAK4265184.1"/>
    </source>
</evidence>
<keyword evidence="4 17" id="KW-0808">Transferase</keyword>
<evidence type="ECO:0000256" key="10">
    <source>
        <dbReference type="ARBA" id="ARBA00022989"/>
    </source>
</evidence>
<evidence type="ECO:0000256" key="1">
    <source>
        <dbReference type="ARBA" id="ARBA00004479"/>
    </source>
</evidence>
<comment type="caution">
    <text evidence="23">The sequence shown here is derived from an EMBL/GenBank/DDBJ whole genome shotgun (WGS) entry which is preliminary data.</text>
</comment>
<dbReference type="PROSITE" id="PS00108">
    <property type="entry name" value="PROTEIN_KINASE_ST"/>
    <property type="match status" value="1"/>
</dbReference>
<evidence type="ECO:0000256" key="8">
    <source>
        <dbReference type="ARBA" id="ARBA00022777"/>
    </source>
</evidence>
<evidence type="ECO:0000256" key="11">
    <source>
        <dbReference type="ARBA" id="ARBA00023136"/>
    </source>
</evidence>
<dbReference type="SUPFAM" id="SSF56112">
    <property type="entry name" value="Protein kinase-like (PK-like)"/>
    <property type="match status" value="1"/>
</dbReference>
<evidence type="ECO:0000256" key="15">
    <source>
        <dbReference type="ARBA" id="ARBA00047899"/>
    </source>
</evidence>
<dbReference type="InterPro" id="IPR001480">
    <property type="entry name" value="Bulb-type_lectin_dom"/>
</dbReference>
<keyword evidence="5 19" id="KW-0812">Transmembrane</keyword>
<accession>A0AAE1JBS9</accession>
<evidence type="ECO:0000259" key="22">
    <source>
        <dbReference type="PROSITE" id="PS50927"/>
    </source>
</evidence>
<name>A0AAE1JBS9_9FABA</name>
<keyword evidence="7 17" id="KW-0547">Nucleotide-binding</keyword>
<comment type="subcellular location">
    <subcellularLocation>
        <location evidence="1">Membrane</location>
        <topology evidence="1">Single-pass type I membrane protein</topology>
    </subcellularLocation>
</comment>
<feature type="binding site" evidence="18">
    <location>
        <position position="535"/>
    </location>
    <ligand>
        <name>ATP</name>
        <dbReference type="ChEBI" id="CHEBI:30616"/>
    </ligand>
</feature>
<keyword evidence="12" id="KW-1015">Disulfide bond</keyword>
<dbReference type="PIRSF" id="PIRSF000641">
    <property type="entry name" value="SRK"/>
    <property type="match status" value="1"/>
</dbReference>
<evidence type="ECO:0000256" key="9">
    <source>
        <dbReference type="ARBA" id="ARBA00022840"/>
    </source>
</evidence>
<keyword evidence="24" id="KW-1185">Reference proteome</keyword>
<evidence type="ECO:0000256" key="13">
    <source>
        <dbReference type="ARBA" id="ARBA00023170"/>
    </source>
</evidence>
<comment type="catalytic activity">
    <reaction evidence="16 17">
        <text>L-seryl-[protein] + ATP = O-phospho-L-seryl-[protein] + ADP + H(+)</text>
        <dbReference type="Rhea" id="RHEA:17989"/>
        <dbReference type="Rhea" id="RHEA-COMP:9863"/>
        <dbReference type="Rhea" id="RHEA-COMP:11604"/>
        <dbReference type="ChEBI" id="CHEBI:15378"/>
        <dbReference type="ChEBI" id="CHEBI:29999"/>
        <dbReference type="ChEBI" id="CHEBI:30616"/>
        <dbReference type="ChEBI" id="CHEBI:83421"/>
        <dbReference type="ChEBI" id="CHEBI:456216"/>
        <dbReference type="EC" id="2.7.11.1"/>
    </reaction>
</comment>
<dbReference type="InterPro" id="IPR011009">
    <property type="entry name" value="Kinase-like_dom_sf"/>
</dbReference>
<evidence type="ECO:0000256" key="4">
    <source>
        <dbReference type="ARBA" id="ARBA00022679"/>
    </source>
</evidence>
<feature type="domain" description="Protein kinase" evidence="21">
    <location>
        <begin position="505"/>
        <end position="776"/>
    </location>
</feature>
<comment type="similarity">
    <text evidence="17">Belongs to the protein kinase superfamily. Ser/Thr protein kinase family.</text>
</comment>
<evidence type="ECO:0000256" key="18">
    <source>
        <dbReference type="PROSITE-ProRule" id="PRU10141"/>
    </source>
</evidence>
<dbReference type="GO" id="GO:0016020">
    <property type="term" value="C:membrane"/>
    <property type="evidence" value="ECO:0007669"/>
    <property type="project" value="UniProtKB-SubCell"/>
</dbReference>
<evidence type="ECO:0000256" key="7">
    <source>
        <dbReference type="ARBA" id="ARBA00022741"/>
    </source>
</evidence>
<dbReference type="Gene3D" id="3.30.200.20">
    <property type="entry name" value="Phosphorylase Kinase, domain 1"/>
    <property type="match status" value="1"/>
</dbReference>
<dbReference type="Pfam" id="PF00069">
    <property type="entry name" value="Pkinase"/>
    <property type="match status" value="1"/>
</dbReference>
<evidence type="ECO:0000256" key="17">
    <source>
        <dbReference type="PIRNR" id="PIRNR000641"/>
    </source>
</evidence>
<dbReference type="SMART" id="SM00108">
    <property type="entry name" value="B_lectin"/>
    <property type="match status" value="1"/>
</dbReference>
<keyword evidence="6 20" id="KW-0732">Signal</keyword>
<keyword evidence="10 19" id="KW-1133">Transmembrane helix</keyword>